<evidence type="ECO:0000313" key="3">
    <source>
        <dbReference type="Proteomes" id="UP000285569"/>
    </source>
</evidence>
<comment type="caution">
    <text evidence="2">The sequence shown here is derived from an EMBL/GenBank/DDBJ whole genome shotgun (WGS) entry which is preliminary data.</text>
</comment>
<accession>A0ABX9M081</accession>
<protein>
    <submittedName>
        <fullName evidence="2">Uncharacterized protein</fullName>
    </submittedName>
</protein>
<sequence length="62" mass="7243">MIHPIDLTGTTNLQRNDQRQAPQVRALPHSKPRFSYSILCIETMFANLTKRSALVRFYIRNL</sequence>
<proteinExistence type="predicted"/>
<feature type="region of interest" description="Disordered" evidence="1">
    <location>
        <begin position="1"/>
        <end position="26"/>
    </location>
</feature>
<dbReference type="EMBL" id="QHCR01000008">
    <property type="protein sequence ID" value="RHX78297.1"/>
    <property type="molecule type" value="Genomic_DNA"/>
</dbReference>
<name>A0ABX9M081_9LEPT</name>
<gene>
    <name evidence="2" type="ORF">DLM77_17855</name>
</gene>
<reference evidence="2 3" key="2">
    <citation type="journal article" date="2020" name="Int. J. Syst. Evol. Microbiol.">
        <title>Leptospira yasudae sp. nov. and Leptospira stimsonii sp. nov., two new species of the pathogenic group isolated from environmental sources.</title>
        <authorList>
            <person name="Casanovas-Massana A."/>
            <person name="Hamond C."/>
            <person name="Santos L.A."/>
            <person name="de Oliveira D."/>
            <person name="Hacker K.P."/>
            <person name="Balassiano I."/>
            <person name="Costa F."/>
            <person name="Medeiros M.A."/>
            <person name="Reis M.G."/>
            <person name="Ko A.I."/>
            <person name="Wunder E.A."/>
        </authorList>
    </citation>
    <scope>NUCLEOTIDE SEQUENCE [LARGE SCALE GENOMIC DNA]</scope>
    <source>
        <strain evidence="2 3">B21</strain>
    </source>
</reference>
<dbReference type="Proteomes" id="UP000285569">
    <property type="component" value="Unassembled WGS sequence"/>
</dbReference>
<feature type="compositionally biased region" description="Polar residues" evidence="1">
    <location>
        <begin position="8"/>
        <end position="21"/>
    </location>
</feature>
<evidence type="ECO:0000313" key="2">
    <source>
        <dbReference type="EMBL" id="RHX78297.1"/>
    </source>
</evidence>
<keyword evidence="3" id="KW-1185">Reference proteome</keyword>
<organism evidence="2 3">
    <name type="scientific">Leptospira yasudae</name>
    <dbReference type="NCBI Taxonomy" id="2202201"/>
    <lineage>
        <taxon>Bacteria</taxon>
        <taxon>Pseudomonadati</taxon>
        <taxon>Spirochaetota</taxon>
        <taxon>Spirochaetia</taxon>
        <taxon>Leptospirales</taxon>
        <taxon>Leptospiraceae</taxon>
        <taxon>Leptospira</taxon>
    </lineage>
</organism>
<evidence type="ECO:0000256" key="1">
    <source>
        <dbReference type="SAM" id="MobiDB-lite"/>
    </source>
</evidence>
<reference evidence="3" key="1">
    <citation type="submission" date="2018-05" db="EMBL/GenBank/DDBJ databases">
        <title>Leptospira yasudae sp. nov. and Leptospira stimsonii sp. nov., two pathogenic species of the genus Leptospira isolated from environmental sources.</title>
        <authorList>
            <person name="Casanovas-Massana A."/>
            <person name="Hamond C."/>
            <person name="Santos L.A."/>
            <person name="Hacker K.P."/>
            <person name="Balassiano I."/>
            <person name="Medeiros M.A."/>
            <person name="Reis M.G."/>
            <person name="Ko A.I."/>
            <person name="Wunder E.A."/>
        </authorList>
    </citation>
    <scope>NUCLEOTIDE SEQUENCE [LARGE SCALE GENOMIC DNA]</scope>
    <source>
        <strain evidence="3">B21</strain>
    </source>
</reference>